<protein>
    <recommendedName>
        <fullName evidence="4">Two-component sensor histidine kinase</fullName>
    </recommendedName>
</protein>
<accession>A0A411MHA9</accession>
<dbReference type="RefSeq" id="WP_130264123.1">
    <property type="nucleotide sequence ID" value="NZ_CP035952.1"/>
</dbReference>
<name>A0A411MHA9_9PSED</name>
<evidence type="ECO:0008006" key="4">
    <source>
        <dbReference type="Google" id="ProtNLM"/>
    </source>
</evidence>
<dbReference type="Proteomes" id="UP000291130">
    <property type="component" value="Chromosome"/>
</dbReference>
<gene>
    <name evidence="2" type="ORF">EXN22_11320</name>
</gene>
<dbReference type="OrthoDB" id="6981176at2"/>
<dbReference type="EMBL" id="CP035952">
    <property type="protein sequence ID" value="QBF26253.1"/>
    <property type="molecule type" value="Genomic_DNA"/>
</dbReference>
<organism evidence="2 3">
    <name type="scientific">Pseudomonas tructae</name>
    <dbReference type="NCBI Taxonomy" id="2518644"/>
    <lineage>
        <taxon>Bacteria</taxon>
        <taxon>Pseudomonadati</taxon>
        <taxon>Pseudomonadota</taxon>
        <taxon>Gammaproteobacteria</taxon>
        <taxon>Pseudomonadales</taxon>
        <taxon>Pseudomonadaceae</taxon>
        <taxon>Pseudomonas</taxon>
    </lineage>
</organism>
<dbReference type="AlphaFoldDB" id="A0A411MHA9"/>
<feature type="transmembrane region" description="Helical" evidence="1">
    <location>
        <begin position="6"/>
        <end position="25"/>
    </location>
</feature>
<proteinExistence type="predicted"/>
<dbReference type="KEGG" id="ptk:EXN22_11320"/>
<keyword evidence="3" id="KW-1185">Reference proteome</keyword>
<sequence>MEHYKSLLQALFFISLTAGLGYLSIRSMDKMRDAAKREFEAALRRHHIEHYQVLRDRTRNTYHPEMTQIHRILLDDKGQHYLYVHISNSPGVLQPLSHERALLALAQG</sequence>
<reference evidence="2 3" key="1">
    <citation type="submission" date="2019-02" db="EMBL/GenBank/DDBJ databases">
        <title>Complete genome sequence of Pseudomonas sp. SNU WT1 isolated from rainbow trout.</title>
        <authorList>
            <person name="Oh W.T."/>
            <person name="Park S.C."/>
        </authorList>
    </citation>
    <scope>NUCLEOTIDE SEQUENCE [LARGE SCALE GENOMIC DNA]</scope>
    <source>
        <strain evidence="2 3">SNU WT1</strain>
    </source>
</reference>
<keyword evidence="1" id="KW-0472">Membrane</keyword>
<evidence type="ECO:0000313" key="3">
    <source>
        <dbReference type="Proteomes" id="UP000291130"/>
    </source>
</evidence>
<evidence type="ECO:0000313" key="2">
    <source>
        <dbReference type="EMBL" id="QBF26253.1"/>
    </source>
</evidence>
<keyword evidence="1" id="KW-0812">Transmembrane</keyword>
<keyword evidence="1" id="KW-1133">Transmembrane helix</keyword>
<evidence type="ECO:0000256" key="1">
    <source>
        <dbReference type="SAM" id="Phobius"/>
    </source>
</evidence>